<evidence type="ECO:0000256" key="1">
    <source>
        <dbReference type="SAM" id="Coils"/>
    </source>
</evidence>
<protein>
    <submittedName>
        <fullName evidence="2">Uncharacterized protein</fullName>
    </submittedName>
</protein>
<name>A0A2A2JQR9_9BILA</name>
<reference evidence="2 3" key="1">
    <citation type="journal article" date="2017" name="Curr. Biol.">
        <title>Genome architecture and evolution of a unichromosomal asexual nematode.</title>
        <authorList>
            <person name="Fradin H."/>
            <person name="Zegar C."/>
            <person name="Gutwein M."/>
            <person name="Lucas J."/>
            <person name="Kovtun M."/>
            <person name="Corcoran D."/>
            <person name="Baugh L.R."/>
            <person name="Kiontke K."/>
            <person name="Gunsalus K."/>
            <person name="Fitch D.H."/>
            <person name="Piano F."/>
        </authorList>
    </citation>
    <scope>NUCLEOTIDE SEQUENCE [LARGE SCALE GENOMIC DNA]</scope>
    <source>
        <strain evidence="2">PF1309</strain>
    </source>
</reference>
<proteinExistence type="predicted"/>
<keyword evidence="3" id="KW-1185">Reference proteome</keyword>
<dbReference type="AlphaFoldDB" id="A0A2A2JQR9"/>
<comment type="caution">
    <text evidence="2">The sequence shown here is derived from an EMBL/GenBank/DDBJ whole genome shotgun (WGS) entry which is preliminary data.</text>
</comment>
<evidence type="ECO:0000313" key="3">
    <source>
        <dbReference type="Proteomes" id="UP000218231"/>
    </source>
</evidence>
<dbReference type="Proteomes" id="UP000218231">
    <property type="component" value="Unassembled WGS sequence"/>
</dbReference>
<dbReference type="EMBL" id="LIAE01010281">
    <property type="protein sequence ID" value="PAV64074.1"/>
    <property type="molecule type" value="Genomic_DNA"/>
</dbReference>
<gene>
    <name evidence="2" type="ORF">WR25_01928</name>
</gene>
<organism evidence="2 3">
    <name type="scientific">Diploscapter pachys</name>
    <dbReference type="NCBI Taxonomy" id="2018661"/>
    <lineage>
        <taxon>Eukaryota</taxon>
        <taxon>Metazoa</taxon>
        <taxon>Ecdysozoa</taxon>
        <taxon>Nematoda</taxon>
        <taxon>Chromadorea</taxon>
        <taxon>Rhabditida</taxon>
        <taxon>Rhabditina</taxon>
        <taxon>Rhabditomorpha</taxon>
        <taxon>Rhabditoidea</taxon>
        <taxon>Rhabditidae</taxon>
        <taxon>Diploscapter</taxon>
    </lineage>
</organism>
<keyword evidence="1" id="KW-0175">Coiled coil</keyword>
<evidence type="ECO:0000313" key="2">
    <source>
        <dbReference type="EMBL" id="PAV64074.1"/>
    </source>
</evidence>
<sequence>MDIISIFLEIIVELGKHYSELPMNTSERITLPSYEPYLRKLLFMCPDSGKDEFELEKKEAEEAWKEREKQVQLMMMENREEIERLWGELEESRREFRESQRKLEEIEKAEEAWKEREKQVQLMMMENRKEIEWLWGELEESQRRFRVLEEVGGD</sequence>
<feature type="coiled-coil region" evidence="1">
    <location>
        <begin position="50"/>
        <end position="116"/>
    </location>
</feature>
<accession>A0A2A2JQR9</accession>